<protein>
    <submittedName>
        <fullName evidence="3">TP901 family phage tail tape measure protein</fullName>
    </submittedName>
</protein>
<organism evidence="3 4">
    <name type="scientific">Compostimonas suwonensis</name>
    <dbReference type="NCBI Taxonomy" id="1048394"/>
    <lineage>
        <taxon>Bacteria</taxon>
        <taxon>Bacillati</taxon>
        <taxon>Actinomycetota</taxon>
        <taxon>Actinomycetes</taxon>
        <taxon>Micrococcales</taxon>
        <taxon>Microbacteriaceae</taxon>
        <taxon>Compostimonas</taxon>
    </lineage>
</organism>
<accession>A0A2M9BW59</accession>
<dbReference type="EMBL" id="PGFB01000003">
    <property type="protein sequence ID" value="PJJ62180.1"/>
    <property type="molecule type" value="Genomic_DNA"/>
</dbReference>
<dbReference type="Gene3D" id="1.20.120.20">
    <property type="entry name" value="Apolipoprotein"/>
    <property type="match status" value="1"/>
</dbReference>
<keyword evidence="1" id="KW-1133">Transmembrane helix</keyword>
<evidence type="ECO:0000313" key="3">
    <source>
        <dbReference type="EMBL" id="PJJ62180.1"/>
    </source>
</evidence>
<feature type="domain" description="Phage tail tape measure protein" evidence="2">
    <location>
        <begin position="104"/>
        <end position="288"/>
    </location>
</feature>
<dbReference type="Proteomes" id="UP000230161">
    <property type="component" value="Unassembled WGS sequence"/>
</dbReference>
<dbReference type="NCBIfam" id="TIGR01760">
    <property type="entry name" value="tape_meas_TP901"/>
    <property type="match status" value="1"/>
</dbReference>
<feature type="transmembrane region" description="Helical" evidence="1">
    <location>
        <begin position="509"/>
        <end position="528"/>
    </location>
</feature>
<feature type="transmembrane region" description="Helical" evidence="1">
    <location>
        <begin position="478"/>
        <end position="502"/>
    </location>
</feature>
<dbReference type="AlphaFoldDB" id="A0A2M9BW59"/>
<feature type="transmembrane region" description="Helical" evidence="1">
    <location>
        <begin position="373"/>
        <end position="398"/>
    </location>
</feature>
<sequence length="708" mass="73198">MAAEGYELATTWIRVVPTLEGVEKSVADQFVGASSTVEKEGDKAAGRYSKAAKAGLAAAGIGVAAGAAFKGLYDVGATFDDLTDTIRTETGAQGDALDGLVDIAKDVGSTVPAEFDKIGPVVSGLNQRLGLSGDALETVASQYLEAGRILGEDVDIDSTSAAFNAFEISGDGVSTAMDTLFQVSQATGVGLNQLASGAQAVAPAMQTLGFSFEDTVAMVGTFDKAGLNSSAIMASMSKGMVTLAKDGEQPAEAYRRVVGELQGFVDTGDQASALDLASQVFGTKGAAQFVGALQSGVLNMDELMASTGATGDTILGVGEDTADFAEKWQMVMNQAMVAIEPLATAIFTGLGDALTGIMPFLEDIGEWVGDNQGLFGIIAVGVGALAAAFVVLAVTQWAVNAAMYASPVTWIILAVIALVAAIVLLVMNWDTVVNFLTDTWNGFVGWIVGVMEGFAGWWNGVWSGFLGFVTDVWNGFVGWITDGFNLFLLGMQIIGAAIAAWWNGLWQGIADFVMGIWNGIVAFVTSYITTVQNVIAAVGAAIASVWNGIWSGISSFFSGIWDGIIGTINTIRGAFSSAFNGIADIVASAFNGVVNVVRGVINSISSLVNGIIDGINGVAGAVGGAIGIDLSIPNIPMLADGGRITGSGIAIVGENGPELVHLSAGAVVDPDIGKLEEGRVSSDSQPIQLFLDGRLVFEWFRDRQRSLK</sequence>
<dbReference type="RefSeq" id="WP_100344769.1">
    <property type="nucleotide sequence ID" value="NZ_PGFB01000003.1"/>
</dbReference>
<keyword evidence="1" id="KW-0472">Membrane</keyword>
<dbReference type="OrthoDB" id="177147at2"/>
<feature type="transmembrane region" description="Helical" evidence="1">
    <location>
        <begin position="342"/>
        <end position="361"/>
    </location>
</feature>
<feature type="transmembrane region" description="Helical" evidence="1">
    <location>
        <begin position="404"/>
        <end position="427"/>
    </location>
</feature>
<keyword evidence="1" id="KW-0812">Transmembrane</keyword>
<evidence type="ECO:0000256" key="1">
    <source>
        <dbReference type="SAM" id="Phobius"/>
    </source>
</evidence>
<name>A0A2M9BW59_9MICO</name>
<evidence type="ECO:0000313" key="4">
    <source>
        <dbReference type="Proteomes" id="UP000230161"/>
    </source>
</evidence>
<gene>
    <name evidence="3" type="ORF">CLV54_1977</name>
</gene>
<feature type="transmembrane region" description="Helical" evidence="1">
    <location>
        <begin position="534"/>
        <end position="553"/>
    </location>
</feature>
<proteinExistence type="predicted"/>
<dbReference type="Pfam" id="PF10145">
    <property type="entry name" value="PhageMin_Tail"/>
    <property type="match status" value="1"/>
</dbReference>
<reference evidence="3 4" key="1">
    <citation type="submission" date="2017-11" db="EMBL/GenBank/DDBJ databases">
        <title>Genomic Encyclopedia of Archaeal and Bacterial Type Strains, Phase II (KMG-II): From Individual Species to Whole Genera.</title>
        <authorList>
            <person name="Goeker M."/>
        </authorList>
    </citation>
    <scope>NUCLEOTIDE SEQUENCE [LARGE SCALE GENOMIC DNA]</scope>
    <source>
        <strain evidence="3 4">DSM 25625</strain>
    </source>
</reference>
<keyword evidence="4" id="KW-1185">Reference proteome</keyword>
<evidence type="ECO:0000259" key="2">
    <source>
        <dbReference type="Pfam" id="PF10145"/>
    </source>
</evidence>
<dbReference type="InterPro" id="IPR010090">
    <property type="entry name" value="Phage_tape_meas"/>
</dbReference>
<feature type="transmembrane region" description="Helical" evidence="1">
    <location>
        <begin position="439"/>
        <end position="458"/>
    </location>
</feature>
<comment type="caution">
    <text evidence="3">The sequence shown here is derived from an EMBL/GenBank/DDBJ whole genome shotgun (WGS) entry which is preliminary data.</text>
</comment>